<reference evidence="3" key="1">
    <citation type="submission" date="2022-08" db="EMBL/GenBank/DDBJ databases">
        <authorList>
            <consortium name="DOE Joint Genome Institute"/>
            <person name="Min B."/>
            <person name="Riley R."/>
            <person name="Sierra-Patev S."/>
            <person name="Naranjo-Ortiz M."/>
            <person name="Looney B."/>
            <person name="Konkel Z."/>
            <person name="Slot J.C."/>
            <person name="Sakamoto Y."/>
            <person name="Steenwyk J.L."/>
            <person name="Rokas A."/>
            <person name="Carro J."/>
            <person name="Camarero S."/>
            <person name="Ferreira P."/>
            <person name="Molpeceres G."/>
            <person name="Ruiz-Duenas F.J."/>
            <person name="Serrano A."/>
            <person name="Henrissat B."/>
            <person name="Drula E."/>
            <person name="Hughes K.W."/>
            <person name="Mata J.L."/>
            <person name="Ishikawa N.K."/>
            <person name="Vargas-Isla R."/>
            <person name="Ushijima S."/>
            <person name="Smith C.A."/>
            <person name="Ahrendt S."/>
            <person name="Andreopoulos W."/>
            <person name="He G."/>
            <person name="Labutti K."/>
            <person name="Lipzen A."/>
            <person name="Ng V."/>
            <person name="Sandor L."/>
            <person name="Barry K."/>
            <person name="Martinez A.T."/>
            <person name="Xiao Y."/>
            <person name="Gibbons J.G."/>
            <person name="Terashima K."/>
            <person name="Hibbett D.S."/>
            <person name="Grigoriev I.V."/>
        </authorList>
    </citation>
    <scope>NUCLEOTIDE SEQUENCE</scope>
    <source>
        <strain evidence="3">TFB9207</strain>
    </source>
</reference>
<sequence>MSTSESSVSTDGDTPSFEAYSSLNTLGAGLLINISIVSASPFTMKIQLFQFRTVLLLAMSSALVLKTCYAYPLHAPEEPQDSQNSHTNAPVATIQPDRLPQLVSRGPPSFFKKIDKALGSDRKVLGFAYVKPGQELPPGGESVNLDQLVIPVMRLHSNRDMLYLLTSRPKMKPQDPNNRFSTVSLLTETVSFSLNWSSIRIQCVVYAVKSRTTMPLELSYEERSALPAYDDESPPVYTSEPAQGHSQISDSATVTQPQGDLDQVKFFSYTNVESDVRKLTALEIPRGHASQWGVYGLCYKSDSGSVDFLGSKPADLPQEWKSKVNGWPEGREM</sequence>
<name>A0AA38PBP0_9AGAR</name>
<evidence type="ECO:0000256" key="2">
    <source>
        <dbReference type="SAM" id="Phobius"/>
    </source>
</evidence>
<evidence type="ECO:0000313" key="4">
    <source>
        <dbReference type="Proteomes" id="UP001163846"/>
    </source>
</evidence>
<feature type="region of interest" description="Disordered" evidence="1">
    <location>
        <begin position="77"/>
        <end position="98"/>
    </location>
</feature>
<feature type="compositionally biased region" description="Polar residues" evidence="1">
    <location>
        <begin position="81"/>
        <end position="90"/>
    </location>
</feature>
<keyword evidence="4" id="KW-1185">Reference proteome</keyword>
<feature type="compositionally biased region" description="Polar residues" evidence="1">
    <location>
        <begin position="240"/>
        <end position="254"/>
    </location>
</feature>
<accession>A0AA38PBP0</accession>
<evidence type="ECO:0000256" key="1">
    <source>
        <dbReference type="SAM" id="MobiDB-lite"/>
    </source>
</evidence>
<keyword evidence="2" id="KW-1133">Transmembrane helix</keyword>
<evidence type="ECO:0000313" key="3">
    <source>
        <dbReference type="EMBL" id="KAJ3839949.1"/>
    </source>
</evidence>
<feature type="transmembrane region" description="Helical" evidence="2">
    <location>
        <begin position="20"/>
        <end position="42"/>
    </location>
</feature>
<dbReference type="EMBL" id="MU806101">
    <property type="protein sequence ID" value="KAJ3839949.1"/>
    <property type="molecule type" value="Genomic_DNA"/>
</dbReference>
<proteinExistence type="predicted"/>
<gene>
    <name evidence="3" type="ORF">F5878DRAFT_92217</name>
</gene>
<dbReference type="Proteomes" id="UP001163846">
    <property type="component" value="Unassembled WGS sequence"/>
</dbReference>
<keyword evidence="2" id="KW-0472">Membrane</keyword>
<dbReference type="AlphaFoldDB" id="A0AA38PBP0"/>
<organism evidence="3 4">
    <name type="scientific">Lentinula raphanica</name>
    <dbReference type="NCBI Taxonomy" id="153919"/>
    <lineage>
        <taxon>Eukaryota</taxon>
        <taxon>Fungi</taxon>
        <taxon>Dikarya</taxon>
        <taxon>Basidiomycota</taxon>
        <taxon>Agaricomycotina</taxon>
        <taxon>Agaricomycetes</taxon>
        <taxon>Agaricomycetidae</taxon>
        <taxon>Agaricales</taxon>
        <taxon>Marasmiineae</taxon>
        <taxon>Omphalotaceae</taxon>
        <taxon>Lentinula</taxon>
    </lineage>
</organism>
<keyword evidence="2" id="KW-0812">Transmembrane</keyword>
<protein>
    <submittedName>
        <fullName evidence="3">Uncharacterized protein</fullName>
    </submittedName>
</protein>
<feature type="region of interest" description="Disordered" evidence="1">
    <location>
        <begin position="229"/>
        <end position="254"/>
    </location>
</feature>
<comment type="caution">
    <text evidence="3">The sequence shown here is derived from an EMBL/GenBank/DDBJ whole genome shotgun (WGS) entry which is preliminary data.</text>
</comment>